<keyword evidence="3" id="KW-1185">Reference proteome</keyword>
<feature type="transmembrane region" description="Helical" evidence="1">
    <location>
        <begin position="91"/>
        <end position="111"/>
    </location>
</feature>
<evidence type="ECO:0000313" key="2">
    <source>
        <dbReference type="EMBL" id="KAA0012978.1"/>
    </source>
</evidence>
<dbReference type="AlphaFoldDB" id="A0A7V7G0Y5"/>
<dbReference type="EMBL" id="VTPY01000003">
    <property type="protein sequence ID" value="KAA0012978.1"/>
    <property type="molecule type" value="Genomic_DNA"/>
</dbReference>
<name>A0A7V7G0Y5_9GAMM</name>
<evidence type="ECO:0000313" key="3">
    <source>
        <dbReference type="Proteomes" id="UP000486760"/>
    </source>
</evidence>
<dbReference type="RefSeq" id="WP_149327931.1">
    <property type="nucleotide sequence ID" value="NZ_VTPY01000003.1"/>
</dbReference>
<reference evidence="2 3" key="1">
    <citation type="submission" date="2019-08" db="EMBL/GenBank/DDBJ databases">
        <title>Bioinformatics analysis of the strain L3 and L5.</title>
        <authorList>
            <person name="Li X."/>
        </authorList>
    </citation>
    <scope>NUCLEOTIDE SEQUENCE [LARGE SCALE GENOMIC DNA]</scope>
    <source>
        <strain evidence="2 3">L5</strain>
    </source>
</reference>
<organism evidence="2 3">
    <name type="scientific">Billgrantia pellis</name>
    <dbReference type="NCBI Taxonomy" id="2606936"/>
    <lineage>
        <taxon>Bacteria</taxon>
        <taxon>Pseudomonadati</taxon>
        <taxon>Pseudomonadota</taxon>
        <taxon>Gammaproteobacteria</taxon>
        <taxon>Oceanospirillales</taxon>
        <taxon>Halomonadaceae</taxon>
        <taxon>Billgrantia</taxon>
    </lineage>
</organism>
<accession>A0A7V7G0Y5</accession>
<sequence length="116" mass="13450">MYSEESNAKKSMRLIVFLLATTLVIPLAALYFPWRPEAETLGTWFQRSGSIMTILCISIDTKLFSIYVWLNSEDEPSVHVERFKAKYYYRYKAMSILAFLLTIMGTTIWGYGDLIV</sequence>
<keyword evidence="1" id="KW-1133">Transmembrane helix</keyword>
<dbReference type="Proteomes" id="UP000486760">
    <property type="component" value="Unassembled WGS sequence"/>
</dbReference>
<proteinExistence type="predicted"/>
<evidence type="ECO:0000256" key="1">
    <source>
        <dbReference type="SAM" id="Phobius"/>
    </source>
</evidence>
<keyword evidence="1" id="KW-0812">Transmembrane</keyword>
<keyword evidence="1" id="KW-0472">Membrane</keyword>
<feature type="transmembrane region" description="Helical" evidence="1">
    <location>
        <begin position="12"/>
        <end position="31"/>
    </location>
</feature>
<feature type="transmembrane region" description="Helical" evidence="1">
    <location>
        <begin position="51"/>
        <end position="70"/>
    </location>
</feature>
<protein>
    <submittedName>
        <fullName evidence="2">Uncharacterized protein</fullName>
    </submittedName>
</protein>
<comment type="caution">
    <text evidence="2">The sequence shown here is derived from an EMBL/GenBank/DDBJ whole genome shotgun (WGS) entry which is preliminary data.</text>
</comment>
<gene>
    <name evidence="2" type="ORF">F0A17_08635</name>
</gene>